<protein>
    <submittedName>
        <fullName evidence="2">Acetyltransferase (GNAT) domain-containing protein</fullName>
    </submittedName>
</protein>
<dbReference type="PANTHER" id="PTHR36174">
    <property type="entry name" value="LIPID II:GLYCINE GLYCYLTRANSFERASE"/>
    <property type="match status" value="1"/>
</dbReference>
<dbReference type="InterPro" id="IPR016181">
    <property type="entry name" value="Acyl_CoA_acyltransferase"/>
</dbReference>
<keyword evidence="3" id="KW-1185">Reference proteome</keyword>
<dbReference type="STRING" id="634771.SAMN04488128_1011866"/>
<dbReference type="Pfam" id="PF13480">
    <property type="entry name" value="Acetyltransf_6"/>
    <property type="match status" value="1"/>
</dbReference>
<dbReference type="RefSeq" id="WP_143312826.1">
    <property type="nucleotide sequence ID" value="NZ_FUWZ01000001.1"/>
</dbReference>
<reference evidence="3" key="1">
    <citation type="submission" date="2017-02" db="EMBL/GenBank/DDBJ databases">
        <authorList>
            <person name="Varghese N."/>
            <person name="Submissions S."/>
        </authorList>
    </citation>
    <scope>NUCLEOTIDE SEQUENCE [LARGE SCALE GENOMIC DNA]</scope>
    <source>
        <strain evidence="3">DSM 22224</strain>
    </source>
</reference>
<feature type="domain" description="BioF2-like acetyltransferase" evidence="1">
    <location>
        <begin position="154"/>
        <end position="285"/>
    </location>
</feature>
<evidence type="ECO:0000259" key="1">
    <source>
        <dbReference type="Pfam" id="PF13480"/>
    </source>
</evidence>
<gene>
    <name evidence="2" type="ORF">SAMN04488128_1011866</name>
</gene>
<dbReference type="GO" id="GO:0016740">
    <property type="term" value="F:transferase activity"/>
    <property type="evidence" value="ECO:0007669"/>
    <property type="project" value="UniProtKB-KW"/>
</dbReference>
<evidence type="ECO:0000313" key="3">
    <source>
        <dbReference type="Proteomes" id="UP000190367"/>
    </source>
</evidence>
<dbReference type="InterPro" id="IPR038740">
    <property type="entry name" value="BioF2-like_GNAT_dom"/>
</dbReference>
<sequence>MPYFTVEITEKEQWNQVIHAAHTHDFYHTWYYHQLSAADSNPFLFVFEKDGHFIAVPLLKRNIEDTNYFDCTSVYGYAGPLSSIDFRDMPPLLLQQFSQAFLQFLKKKKIVSVFTRLHPLIHQHFQPGKTGGLYDNGKTVVIDLTPSIAEQRQQYRKAFRSKINQLRNKGYKVRQGVSEEDIASFAAIYLQNMQRLGASANYHFDKNYFSQLLQASDFQSYILLASYEGCDTAGVFVTCCNNMMQLHLAATHEDFIHDSPMRLLVEEASIFGQSKGMQYLHLGGGVGGQQDSLFNFKAGFSDQHLDFKTWRLIADTATYKALTLKKAPTPVMTDLPFPIYRFL</sequence>
<dbReference type="Proteomes" id="UP000190367">
    <property type="component" value="Unassembled WGS sequence"/>
</dbReference>
<evidence type="ECO:0000313" key="2">
    <source>
        <dbReference type="EMBL" id="SJZ85504.1"/>
    </source>
</evidence>
<name>A0A1T4P1V0_9BACT</name>
<accession>A0A1T4P1V0</accession>
<proteinExistence type="predicted"/>
<organism evidence="2 3">
    <name type="scientific">Chitinophaga eiseniae</name>
    <dbReference type="NCBI Taxonomy" id="634771"/>
    <lineage>
        <taxon>Bacteria</taxon>
        <taxon>Pseudomonadati</taxon>
        <taxon>Bacteroidota</taxon>
        <taxon>Chitinophagia</taxon>
        <taxon>Chitinophagales</taxon>
        <taxon>Chitinophagaceae</taxon>
        <taxon>Chitinophaga</taxon>
    </lineage>
</organism>
<dbReference type="Gene3D" id="3.40.630.30">
    <property type="match status" value="2"/>
</dbReference>
<dbReference type="SUPFAM" id="SSF55729">
    <property type="entry name" value="Acyl-CoA N-acyltransferases (Nat)"/>
    <property type="match status" value="1"/>
</dbReference>
<dbReference type="OrthoDB" id="9785911at2"/>
<dbReference type="AlphaFoldDB" id="A0A1T4P1V0"/>
<dbReference type="PANTHER" id="PTHR36174:SF1">
    <property type="entry name" value="LIPID II:GLYCINE GLYCYLTRANSFERASE"/>
    <property type="match status" value="1"/>
</dbReference>
<keyword evidence="2" id="KW-0808">Transferase</keyword>
<dbReference type="InterPro" id="IPR050644">
    <property type="entry name" value="PG_Glycine_Bridge_Synth"/>
</dbReference>
<dbReference type="EMBL" id="FUWZ01000001">
    <property type="protein sequence ID" value="SJZ85504.1"/>
    <property type="molecule type" value="Genomic_DNA"/>
</dbReference>